<proteinExistence type="predicted"/>
<dbReference type="Proteomes" id="UP000887566">
    <property type="component" value="Unplaced"/>
</dbReference>
<dbReference type="PANTHER" id="PTHR23360:SF19">
    <property type="entry name" value="G-PROTEIN COUPLED RECEPTORS FAMILY 1 PROFILE DOMAIN-CONTAINING PROTEIN"/>
    <property type="match status" value="1"/>
</dbReference>
<dbReference type="InterPro" id="IPR019424">
    <property type="entry name" value="7TM_GPCR_Srsx"/>
</dbReference>
<dbReference type="PANTHER" id="PTHR23360">
    <property type="entry name" value="G-PROTEIN COUPLED RECEPTORS FAMILY 1 PROFILE DOMAIN-CONTAINING PROTEIN-RELATED"/>
    <property type="match status" value="1"/>
</dbReference>
<evidence type="ECO:0000313" key="7">
    <source>
        <dbReference type="Proteomes" id="UP000887566"/>
    </source>
</evidence>
<evidence type="ECO:0000256" key="3">
    <source>
        <dbReference type="ARBA" id="ARBA00022989"/>
    </source>
</evidence>
<keyword evidence="4 5" id="KW-0472">Membrane</keyword>
<dbReference type="InterPro" id="IPR047130">
    <property type="entry name" value="7TM_GPCR_Srsx_nematod"/>
</dbReference>
<dbReference type="PROSITE" id="PS50262">
    <property type="entry name" value="G_PROTEIN_RECEP_F1_2"/>
    <property type="match status" value="1"/>
</dbReference>
<evidence type="ECO:0000256" key="4">
    <source>
        <dbReference type="ARBA" id="ARBA00023136"/>
    </source>
</evidence>
<feature type="transmembrane region" description="Helical" evidence="5">
    <location>
        <begin position="52"/>
        <end position="74"/>
    </location>
</feature>
<keyword evidence="7" id="KW-1185">Reference proteome</keyword>
<accession>A0A914VH60</accession>
<comment type="subcellular location">
    <subcellularLocation>
        <location evidence="1">Membrane</location>
    </subcellularLocation>
</comment>
<evidence type="ECO:0000256" key="5">
    <source>
        <dbReference type="SAM" id="Phobius"/>
    </source>
</evidence>
<keyword evidence="2 5" id="KW-0812">Transmembrane</keyword>
<name>A0A914VH60_9BILA</name>
<evidence type="ECO:0000256" key="1">
    <source>
        <dbReference type="ARBA" id="ARBA00004370"/>
    </source>
</evidence>
<feature type="domain" description="G-protein coupled receptors family 1 profile" evidence="6">
    <location>
        <begin position="1"/>
        <end position="141"/>
    </location>
</feature>
<evidence type="ECO:0000256" key="2">
    <source>
        <dbReference type="ARBA" id="ARBA00022692"/>
    </source>
</evidence>
<dbReference type="SUPFAM" id="SSF81321">
    <property type="entry name" value="Family A G protein-coupled receptor-like"/>
    <property type="match status" value="1"/>
</dbReference>
<dbReference type="AlphaFoldDB" id="A0A914VH60"/>
<organism evidence="7 8">
    <name type="scientific">Plectus sambesii</name>
    <dbReference type="NCBI Taxonomy" id="2011161"/>
    <lineage>
        <taxon>Eukaryota</taxon>
        <taxon>Metazoa</taxon>
        <taxon>Ecdysozoa</taxon>
        <taxon>Nematoda</taxon>
        <taxon>Chromadorea</taxon>
        <taxon>Plectida</taxon>
        <taxon>Plectina</taxon>
        <taxon>Plectoidea</taxon>
        <taxon>Plectidae</taxon>
        <taxon>Plectus</taxon>
    </lineage>
</organism>
<evidence type="ECO:0000313" key="8">
    <source>
        <dbReference type="WBParaSite" id="PSAMB.scaffold20090size759.g38012.t1"/>
    </source>
</evidence>
<feature type="transmembrane region" description="Helical" evidence="5">
    <location>
        <begin position="12"/>
        <end position="31"/>
    </location>
</feature>
<dbReference type="GO" id="GO:0016020">
    <property type="term" value="C:membrane"/>
    <property type="evidence" value="ECO:0007669"/>
    <property type="project" value="UniProtKB-SubCell"/>
</dbReference>
<dbReference type="Pfam" id="PF10320">
    <property type="entry name" value="7TM_GPCR_Srsx"/>
    <property type="match status" value="1"/>
</dbReference>
<sequence>MLLTPVECMTHIHIWMFAFTDPAQSLMLLMVSLDRLFSVIAPLRYVRFGHRYAYALVGFVFVYSFVSAVAAWIYPLAYSGPAFIGALCVNRLAYGPFQTYLNVIRIAYAYTSVVLYAVVLIIFRKKTAKVVAPMNDARRKQ</sequence>
<protein>
    <submittedName>
        <fullName evidence="8">G-protein coupled receptors family 1 profile domain-containing protein</fullName>
    </submittedName>
</protein>
<evidence type="ECO:0000259" key="6">
    <source>
        <dbReference type="PROSITE" id="PS50262"/>
    </source>
</evidence>
<dbReference type="WBParaSite" id="PSAMB.scaffold20090size759.g38012.t1">
    <property type="protein sequence ID" value="PSAMB.scaffold20090size759.g38012.t1"/>
    <property type="gene ID" value="PSAMB.scaffold20090size759.g38012"/>
</dbReference>
<dbReference type="InterPro" id="IPR017452">
    <property type="entry name" value="GPCR_Rhodpsn_7TM"/>
</dbReference>
<feature type="transmembrane region" description="Helical" evidence="5">
    <location>
        <begin position="103"/>
        <end position="123"/>
    </location>
</feature>
<reference evidence="8" key="1">
    <citation type="submission" date="2022-11" db="UniProtKB">
        <authorList>
            <consortium name="WormBaseParasite"/>
        </authorList>
    </citation>
    <scope>IDENTIFICATION</scope>
</reference>
<dbReference type="Gene3D" id="1.20.1070.10">
    <property type="entry name" value="Rhodopsin 7-helix transmembrane proteins"/>
    <property type="match status" value="1"/>
</dbReference>
<keyword evidence="3 5" id="KW-1133">Transmembrane helix</keyword>